<feature type="domain" description="C-type lectin" evidence="4">
    <location>
        <begin position="73"/>
        <end position="143"/>
    </location>
</feature>
<feature type="transmembrane region" description="Helical" evidence="2">
    <location>
        <begin position="433"/>
        <end position="454"/>
    </location>
</feature>
<dbReference type="PROSITE" id="PS00615">
    <property type="entry name" value="C_TYPE_LECTIN_1"/>
    <property type="match status" value="2"/>
</dbReference>
<accession>A0AAV3ZXB3</accession>
<keyword evidence="3" id="KW-0732">Signal</keyword>
<keyword evidence="1" id="KW-1015">Disulfide bond</keyword>
<name>A0AAV3ZXB3_9GAST</name>
<proteinExistence type="predicted"/>
<keyword evidence="2" id="KW-0472">Membrane</keyword>
<dbReference type="Gene3D" id="3.10.100.10">
    <property type="entry name" value="Mannose-Binding Protein A, subunit A"/>
    <property type="match status" value="3"/>
</dbReference>
<dbReference type="InterPro" id="IPR018378">
    <property type="entry name" value="C-type_lectin_CS"/>
</dbReference>
<dbReference type="InterPro" id="IPR016186">
    <property type="entry name" value="C-type_lectin-like/link_sf"/>
</dbReference>
<protein>
    <submittedName>
        <fullName evidence="5">Macrophage mannose receptor 1</fullName>
    </submittedName>
</protein>
<reference evidence="5 6" key="1">
    <citation type="journal article" date="2021" name="Elife">
        <title>Chloroplast acquisition without the gene transfer in kleptoplastic sea slugs, Plakobranchus ocellatus.</title>
        <authorList>
            <person name="Maeda T."/>
            <person name="Takahashi S."/>
            <person name="Yoshida T."/>
            <person name="Shimamura S."/>
            <person name="Takaki Y."/>
            <person name="Nagai Y."/>
            <person name="Toyoda A."/>
            <person name="Suzuki Y."/>
            <person name="Arimoto A."/>
            <person name="Ishii H."/>
            <person name="Satoh N."/>
            <person name="Nishiyama T."/>
            <person name="Hasebe M."/>
            <person name="Maruyama T."/>
            <person name="Minagawa J."/>
            <person name="Obokata J."/>
            <person name="Shigenobu S."/>
        </authorList>
    </citation>
    <scope>NUCLEOTIDE SEQUENCE [LARGE SCALE GENOMIC DNA]</scope>
</reference>
<evidence type="ECO:0000256" key="2">
    <source>
        <dbReference type="SAM" id="Phobius"/>
    </source>
</evidence>
<dbReference type="CDD" id="cd00037">
    <property type="entry name" value="CLECT"/>
    <property type="match status" value="1"/>
</dbReference>
<dbReference type="AlphaFoldDB" id="A0AAV3ZXB3"/>
<dbReference type="InterPro" id="IPR001304">
    <property type="entry name" value="C-type_lectin-like"/>
</dbReference>
<dbReference type="InterPro" id="IPR016187">
    <property type="entry name" value="CTDL_fold"/>
</dbReference>
<keyword evidence="5" id="KW-0675">Receptor</keyword>
<dbReference type="InterPro" id="IPR050111">
    <property type="entry name" value="C-type_lectin/snaclec_domain"/>
</dbReference>
<gene>
    <name evidence="5" type="ORF">PoB_002555800</name>
</gene>
<comment type="caution">
    <text evidence="5">The sequence shown here is derived from an EMBL/GenBank/DDBJ whole genome shotgun (WGS) entry which is preliminary data.</text>
</comment>
<evidence type="ECO:0000256" key="3">
    <source>
        <dbReference type="SAM" id="SignalP"/>
    </source>
</evidence>
<dbReference type="PANTHER" id="PTHR22803">
    <property type="entry name" value="MANNOSE, PHOSPHOLIPASE, LECTIN RECEPTOR RELATED"/>
    <property type="match status" value="1"/>
</dbReference>
<organism evidence="5 6">
    <name type="scientific">Plakobranchus ocellatus</name>
    <dbReference type="NCBI Taxonomy" id="259542"/>
    <lineage>
        <taxon>Eukaryota</taxon>
        <taxon>Metazoa</taxon>
        <taxon>Spiralia</taxon>
        <taxon>Lophotrochozoa</taxon>
        <taxon>Mollusca</taxon>
        <taxon>Gastropoda</taxon>
        <taxon>Heterobranchia</taxon>
        <taxon>Euthyneura</taxon>
        <taxon>Panpulmonata</taxon>
        <taxon>Sacoglossa</taxon>
        <taxon>Placobranchoidea</taxon>
        <taxon>Plakobranchidae</taxon>
        <taxon>Plakobranchus</taxon>
    </lineage>
</organism>
<feature type="domain" description="C-type lectin" evidence="4">
    <location>
        <begin position="303"/>
        <end position="420"/>
    </location>
</feature>
<sequence length="487" mass="55507">MSGSTYRRSALITALVGQCCVLVLWTLLVMASSGEAVVLSNDCLPGWLKAPSSGTCVRFFEYPQHFRPSYNEYYIGLHDTNTEITWRWLNETETATYTNWAPHQPNNYKFHLRKYGQDCVELWHWMGYWNDEWCDVQQPYICERPPSSAAPGECESEWFKNPSSGTCKRWYAERKSWKDAKAFCRQQGGDLVTILDGQTNKFVDELRTSEKGGTCWIGLNDLSKEGEFVWPNNQKVTYKNWDVDPRKTNRNEKDCVVMGYRGTEKWSLFYCKEESSFICEKKGVCPTVDGVCPSGWSKGVSSCFKMYELRRDWKEARAVCQKDGGDLLTIRDECMTHHLEAKVKDGPYWIGLSDQKAEGRWKWLDESFMIVYKNWGPGQPSNHQTAGHKEGQDCAEIGSQKFKTQWNDADCTIAHKFICERPARPPLKVGAEVIVGIIIAVVAVCGAIIAAIIFGPRLYRSIRQETTSNANTTMSFNNPMAASVQNT</sequence>
<evidence type="ECO:0000313" key="5">
    <source>
        <dbReference type="EMBL" id="GFN99052.1"/>
    </source>
</evidence>
<dbReference type="SUPFAM" id="SSF56436">
    <property type="entry name" value="C-type lectin-like"/>
    <property type="match status" value="3"/>
</dbReference>
<feature type="signal peptide" evidence="3">
    <location>
        <begin position="1"/>
        <end position="36"/>
    </location>
</feature>
<evidence type="ECO:0000259" key="4">
    <source>
        <dbReference type="PROSITE" id="PS50041"/>
    </source>
</evidence>
<keyword evidence="2" id="KW-0812">Transmembrane</keyword>
<feature type="chain" id="PRO_5043943546" evidence="3">
    <location>
        <begin position="37"/>
        <end position="487"/>
    </location>
</feature>
<dbReference type="Proteomes" id="UP000735302">
    <property type="component" value="Unassembled WGS sequence"/>
</dbReference>
<feature type="domain" description="C-type lectin" evidence="4">
    <location>
        <begin position="163"/>
        <end position="280"/>
    </location>
</feature>
<dbReference type="PROSITE" id="PS50041">
    <property type="entry name" value="C_TYPE_LECTIN_2"/>
    <property type="match status" value="3"/>
</dbReference>
<evidence type="ECO:0000313" key="6">
    <source>
        <dbReference type="Proteomes" id="UP000735302"/>
    </source>
</evidence>
<evidence type="ECO:0000256" key="1">
    <source>
        <dbReference type="ARBA" id="ARBA00023157"/>
    </source>
</evidence>
<dbReference type="EMBL" id="BLXT01002938">
    <property type="protein sequence ID" value="GFN99052.1"/>
    <property type="molecule type" value="Genomic_DNA"/>
</dbReference>
<keyword evidence="6" id="KW-1185">Reference proteome</keyword>
<dbReference type="Pfam" id="PF00059">
    <property type="entry name" value="Lectin_C"/>
    <property type="match status" value="3"/>
</dbReference>
<keyword evidence="2" id="KW-1133">Transmembrane helix</keyword>
<dbReference type="SMART" id="SM00034">
    <property type="entry name" value="CLECT"/>
    <property type="match status" value="3"/>
</dbReference>